<dbReference type="OrthoDB" id="5241234at2"/>
<keyword evidence="2" id="KW-1185">Reference proteome</keyword>
<proteinExistence type="predicted"/>
<name>A0A6P2BLS0_9ACTN</name>
<evidence type="ECO:0000313" key="1">
    <source>
        <dbReference type="EMBL" id="TVZ00009.1"/>
    </source>
</evidence>
<accession>A0A6P2BLS0</accession>
<reference evidence="1 2" key="1">
    <citation type="submission" date="2018-11" db="EMBL/GenBank/DDBJ databases">
        <title>Trebonia kvetii gen.nov., sp.nov., a novel acidophilic actinobacterium, and proposal of the new actinobacterial family Treboniaceae fam. nov.</title>
        <authorList>
            <person name="Rapoport D."/>
            <person name="Sagova-Mareckova M."/>
            <person name="Sedlacek I."/>
            <person name="Provaznik J."/>
            <person name="Kralova S."/>
            <person name="Pavlinic D."/>
            <person name="Benes V."/>
            <person name="Kopecky J."/>
        </authorList>
    </citation>
    <scope>NUCLEOTIDE SEQUENCE [LARGE SCALE GENOMIC DNA]</scope>
    <source>
        <strain evidence="1 2">15Tr583</strain>
    </source>
</reference>
<dbReference type="EMBL" id="RPFW01000010">
    <property type="protein sequence ID" value="TVZ00009.1"/>
    <property type="molecule type" value="Genomic_DNA"/>
</dbReference>
<organism evidence="1 2">
    <name type="scientific">Trebonia kvetii</name>
    <dbReference type="NCBI Taxonomy" id="2480626"/>
    <lineage>
        <taxon>Bacteria</taxon>
        <taxon>Bacillati</taxon>
        <taxon>Actinomycetota</taxon>
        <taxon>Actinomycetes</taxon>
        <taxon>Streptosporangiales</taxon>
        <taxon>Treboniaceae</taxon>
        <taxon>Trebonia</taxon>
    </lineage>
</organism>
<dbReference type="AlphaFoldDB" id="A0A6P2BLS0"/>
<comment type="caution">
    <text evidence="1">The sequence shown here is derived from an EMBL/GenBank/DDBJ whole genome shotgun (WGS) entry which is preliminary data.</text>
</comment>
<evidence type="ECO:0008006" key="3">
    <source>
        <dbReference type="Google" id="ProtNLM"/>
    </source>
</evidence>
<dbReference type="RefSeq" id="WP_145861508.1">
    <property type="nucleotide sequence ID" value="NZ_RPFW01000010.1"/>
</dbReference>
<evidence type="ECO:0000313" key="2">
    <source>
        <dbReference type="Proteomes" id="UP000460272"/>
    </source>
</evidence>
<protein>
    <recommendedName>
        <fullName evidence="3">GIY-YIG nuclease family protein</fullName>
    </recommendedName>
</protein>
<dbReference type="Proteomes" id="UP000460272">
    <property type="component" value="Unassembled WGS sequence"/>
</dbReference>
<gene>
    <name evidence="1" type="ORF">EAS64_38645</name>
</gene>
<sequence>MVGYLYLIDFNHDGERFIKVGIGRKNGGRIKQHLVTGGVLIQALAAPFVDCYEAEQAIINEYKEFAYRPLSRRLNGGHTECFLPSAEIDLRRWLPSGISVEEPVNSSTSL</sequence>